<reference evidence="2 3" key="1">
    <citation type="submission" date="2019-05" db="EMBL/GenBank/DDBJ databases">
        <title>Another draft genome of Portunus trituberculatus and its Hox gene families provides insights of decapod evolution.</title>
        <authorList>
            <person name="Jeong J.-H."/>
            <person name="Song I."/>
            <person name="Kim S."/>
            <person name="Choi T."/>
            <person name="Kim D."/>
            <person name="Ryu S."/>
            <person name="Kim W."/>
        </authorList>
    </citation>
    <scope>NUCLEOTIDE SEQUENCE [LARGE SCALE GENOMIC DNA]</scope>
    <source>
        <tissue evidence="2">Muscle</tissue>
    </source>
</reference>
<dbReference type="AlphaFoldDB" id="A0A5B7FGZ7"/>
<protein>
    <submittedName>
        <fullName evidence="2">Uncharacterized protein</fullName>
    </submittedName>
</protein>
<organism evidence="2 3">
    <name type="scientific">Portunus trituberculatus</name>
    <name type="common">Swimming crab</name>
    <name type="synonym">Neptunus trituberculatus</name>
    <dbReference type="NCBI Taxonomy" id="210409"/>
    <lineage>
        <taxon>Eukaryota</taxon>
        <taxon>Metazoa</taxon>
        <taxon>Ecdysozoa</taxon>
        <taxon>Arthropoda</taxon>
        <taxon>Crustacea</taxon>
        <taxon>Multicrustacea</taxon>
        <taxon>Malacostraca</taxon>
        <taxon>Eumalacostraca</taxon>
        <taxon>Eucarida</taxon>
        <taxon>Decapoda</taxon>
        <taxon>Pleocyemata</taxon>
        <taxon>Brachyura</taxon>
        <taxon>Eubrachyura</taxon>
        <taxon>Portunoidea</taxon>
        <taxon>Portunidae</taxon>
        <taxon>Portuninae</taxon>
        <taxon>Portunus</taxon>
    </lineage>
</organism>
<evidence type="ECO:0000313" key="2">
    <source>
        <dbReference type="EMBL" id="MPC44549.1"/>
    </source>
</evidence>
<keyword evidence="1" id="KW-0812">Transmembrane</keyword>
<evidence type="ECO:0000256" key="1">
    <source>
        <dbReference type="SAM" id="Phobius"/>
    </source>
</evidence>
<dbReference type="EMBL" id="VSRR010006334">
    <property type="protein sequence ID" value="MPC44549.1"/>
    <property type="molecule type" value="Genomic_DNA"/>
</dbReference>
<name>A0A5B7FGZ7_PORTR</name>
<dbReference type="Proteomes" id="UP000324222">
    <property type="component" value="Unassembled WGS sequence"/>
</dbReference>
<sequence>MWSKEVGRRGRARVGGGRAAPQQGAAVVVAAAATVVVVVVVVVVVALVVVIVAGVVALRAGLMPNLHRAAMCCSSKRRLNTLPQRLFVHSTLSVHLQYS</sequence>
<gene>
    <name evidence="2" type="ORF">E2C01_038223</name>
</gene>
<accession>A0A5B7FGZ7</accession>
<keyword evidence="1" id="KW-0472">Membrane</keyword>
<comment type="caution">
    <text evidence="2">The sequence shown here is derived from an EMBL/GenBank/DDBJ whole genome shotgun (WGS) entry which is preliminary data.</text>
</comment>
<keyword evidence="1" id="KW-1133">Transmembrane helix</keyword>
<proteinExistence type="predicted"/>
<feature type="transmembrane region" description="Helical" evidence="1">
    <location>
        <begin position="25"/>
        <end position="58"/>
    </location>
</feature>
<keyword evidence="3" id="KW-1185">Reference proteome</keyword>
<evidence type="ECO:0000313" key="3">
    <source>
        <dbReference type="Proteomes" id="UP000324222"/>
    </source>
</evidence>